<sequence length="95" mass="10818">MAADPPCKEVEQVVMPWEVSAPGGGRHYRLEKMVDRFGCNRLDAALIDCIARLTSRLPHRFLRRGIFFAHRCSSAAKLEELATELRMVFVCWIGI</sequence>
<dbReference type="GO" id="GO:0006436">
    <property type="term" value="P:tryptophanyl-tRNA aminoacylation"/>
    <property type="evidence" value="ECO:0007669"/>
    <property type="project" value="TreeGrafter"/>
</dbReference>
<evidence type="ECO:0000313" key="2">
    <source>
        <dbReference type="EnsemblPlants" id="ORUFI07G10240.1"/>
    </source>
</evidence>
<protein>
    <recommendedName>
        <fullName evidence="1">Tryptophanyl-tRNA synthetase</fullName>
    </recommendedName>
</protein>
<dbReference type="eggNOG" id="KOG2145">
    <property type="taxonomic scope" value="Eukaryota"/>
</dbReference>
<dbReference type="Gramene" id="ORUFI07G10240.1">
    <property type="protein sequence ID" value="ORUFI07G10240.1"/>
    <property type="gene ID" value="ORUFI07G10240"/>
</dbReference>
<dbReference type="PANTHER" id="PTHR10055">
    <property type="entry name" value="TRYPTOPHANYL-TRNA SYNTHETASE"/>
    <property type="match status" value="1"/>
</dbReference>
<dbReference type="InterPro" id="IPR014729">
    <property type="entry name" value="Rossmann-like_a/b/a_fold"/>
</dbReference>
<accession>A0A0E0Q6M7</accession>
<reference evidence="3" key="1">
    <citation type="submission" date="2013-06" db="EMBL/GenBank/DDBJ databases">
        <authorList>
            <person name="Zhao Q."/>
        </authorList>
    </citation>
    <scope>NUCLEOTIDE SEQUENCE</scope>
    <source>
        <strain evidence="3">cv. W1943</strain>
    </source>
</reference>
<reference evidence="2" key="2">
    <citation type="submission" date="2015-06" db="UniProtKB">
        <authorList>
            <consortium name="EnsemblPlants"/>
        </authorList>
    </citation>
    <scope>IDENTIFICATION</scope>
</reference>
<dbReference type="EnsemblPlants" id="ORUFI07G10240.1">
    <property type="protein sequence ID" value="ORUFI07G10240.1"/>
    <property type="gene ID" value="ORUFI07G10240"/>
</dbReference>
<dbReference type="Proteomes" id="UP000008022">
    <property type="component" value="Unassembled WGS sequence"/>
</dbReference>
<organism evidence="2 3">
    <name type="scientific">Oryza rufipogon</name>
    <name type="common">Brownbeard rice</name>
    <name type="synonym">Asian wild rice</name>
    <dbReference type="NCBI Taxonomy" id="4529"/>
    <lineage>
        <taxon>Eukaryota</taxon>
        <taxon>Viridiplantae</taxon>
        <taxon>Streptophyta</taxon>
        <taxon>Embryophyta</taxon>
        <taxon>Tracheophyta</taxon>
        <taxon>Spermatophyta</taxon>
        <taxon>Magnoliopsida</taxon>
        <taxon>Liliopsida</taxon>
        <taxon>Poales</taxon>
        <taxon>Poaceae</taxon>
        <taxon>BOP clade</taxon>
        <taxon>Oryzoideae</taxon>
        <taxon>Oryzeae</taxon>
        <taxon>Oryzinae</taxon>
        <taxon>Oryza</taxon>
    </lineage>
</organism>
<name>A0A0E0Q6M7_ORYRU</name>
<dbReference type="PANTHER" id="PTHR10055:SF1">
    <property type="entry name" value="TRYPTOPHAN--TRNA LIGASE, CYTOPLASMIC"/>
    <property type="match status" value="1"/>
</dbReference>
<dbReference type="GO" id="GO:0004830">
    <property type="term" value="F:tryptophan-tRNA ligase activity"/>
    <property type="evidence" value="ECO:0007669"/>
    <property type="project" value="TreeGrafter"/>
</dbReference>
<dbReference type="STRING" id="4529.A0A0E0Q6M7"/>
<dbReference type="AlphaFoldDB" id="A0A0E0Q6M7"/>
<evidence type="ECO:0000256" key="1">
    <source>
        <dbReference type="ARBA" id="ARBA00030268"/>
    </source>
</evidence>
<proteinExistence type="predicted"/>
<dbReference type="HOGENOM" id="CLU_2376562_0_0_1"/>
<keyword evidence="3" id="KW-1185">Reference proteome</keyword>
<dbReference type="Gene3D" id="3.40.50.620">
    <property type="entry name" value="HUPs"/>
    <property type="match status" value="1"/>
</dbReference>
<evidence type="ECO:0000313" key="3">
    <source>
        <dbReference type="Proteomes" id="UP000008022"/>
    </source>
</evidence>
<dbReference type="GO" id="GO:0005737">
    <property type="term" value="C:cytoplasm"/>
    <property type="evidence" value="ECO:0007669"/>
    <property type="project" value="TreeGrafter"/>
</dbReference>